<proteinExistence type="predicted"/>
<dbReference type="Gene3D" id="3.90.550.10">
    <property type="entry name" value="Spore Coat Polysaccharide Biosynthesis Protein SpsA, Chain A"/>
    <property type="match status" value="1"/>
</dbReference>
<dbReference type="CDD" id="cd04181">
    <property type="entry name" value="NTP_transferase"/>
    <property type="match status" value="1"/>
</dbReference>
<dbReference type="STRING" id="1577791.Mpt1_c11470"/>
<dbReference type="OrthoDB" id="15372at2157"/>
<dbReference type="AlphaFoldDB" id="A0A0A7LD62"/>
<dbReference type="KEGG" id="mear:Mpt1_c11470"/>
<evidence type="ECO:0000313" key="5">
    <source>
        <dbReference type="Proteomes" id="UP000030787"/>
    </source>
</evidence>
<dbReference type="InterPro" id="IPR011004">
    <property type="entry name" value="Trimer_LpxA-like_sf"/>
</dbReference>
<dbReference type="Proteomes" id="UP000030787">
    <property type="component" value="Chromosome"/>
</dbReference>
<dbReference type="SUPFAM" id="SSF53448">
    <property type="entry name" value="Nucleotide-diphospho-sugar transferases"/>
    <property type="match status" value="1"/>
</dbReference>
<reference evidence="4 5" key="1">
    <citation type="journal article" date="2014" name="Appl. Environ. Microbiol.">
        <title>Comparative Genome Analysis of 'Candidatus Methanoplasma termitum' Indicates a New Mode of Energy Metabolism in the Seventh Order of Methanogens.</title>
        <authorList>
            <person name="Lang K."/>
            <person name="Schuldes J."/>
            <person name="Klingl A."/>
            <person name="Poehlein A."/>
            <person name="Daniel R."/>
            <person name="Brune A."/>
        </authorList>
    </citation>
    <scope>NUCLEOTIDE SEQUENCE [LARGE SCALE GENOMIC DNA]</scope>
    <source>
        <strain evidence="5">Mpt1</strain>
    </source>
</reference>
<gene>
    <name evidence="4" type="primary">glmU</name>
    <name evidence="4" type="ORF">Mpt1_c11470</name>
</gene>
<dbReference type="InterPro" id="IPR029044">
    <property type="entry name" value="Nucleotide-diphossugar_trans"/>
</dbReference>
<evidence type="ECO:0000259" key="3">
    <source>
        <dbReference type="Pfam" id="PF24894"/>
    </source>
</evidence>
<feature type="domain" description="Glucose-1-phosphate adenylyltransferase/Bifunctional protein GlmU-like C-terminal hexapeptide" evidence="3">
    <location>
        <begin position="277"/>
        <end position="338"/>
    </location>
</feature>
<dbReference type="InterPro" id="IPR056818">
    <property type="entry name" value="GlmU/GlgC-like_hexapep"/>
</dbReference>
<dbReference type="Pfam" id="PF00483">
    <property type="entry name" value="NTP_transferase"/>
    <property type="match status" value="1"/>
</dbReference>
<sequence>MIRVKQAVIMVGGMGTRLMPLTKYRPKPILPVLDKPCLKYLVESLASSGIEEIIMACGYKSSQLMEAIGDGSDIGIGIEYAFEDEPIGTAGAMKNVEERLDDVFVAANGDVFADISLGDQIEMHFSSNAEVTIALTSVNNPCEFGIARVKDDDEITEFKEKPKPEEVFSDLINAGVYIINRSALSYVPEGKFFDFSKELIPILMREEKKIQGYRLKGLWRDVGRPVDLLAANLCMASKVGNQISWGGTQVEGTAIRKPFYLGKGSSVTDSEVSAAVVMENSTVVNSKLINSMIMRDCKVNSAKIENSIIGVGCRIGNGTTITGSVIGDGLIIEAGKKIVDERMG</sequence>
<dbReference type="EMBL" id="CP010070">
    <property type="protein sequence ID" value="AIZ57009.1"/>
    <property type="molecule type" value="Genomic_DNA"/>
</dbReference>
<organism evidence="4 5">
    <name type="scientific">Candidatus Methanoplasma termitum</name>
    <dbReference type="NCBI Taxonomy" id="1577791"/>
    <lineage>
        <taxon>Archaea</taxon>
        <taxon>Methanobacteriati</taxon>
        <taxon>Thermoplasmatota</taxon>
        <taxon>Thermoplasmata</taxon>
        <taxon>Methanomassiliicoccales</taxon>
        <taxon>Methanomassiliicoccaceae</taxon>
        <taxon>Candidatus Methanoplasma</taxon>
    </lineage>
</organism>
<dbReference type="InterPro" id="IPR005835">
    <property type="entry name" value="NTP_transferase_dom"/>
</dbReference>
<dbReference type="Pfam" id="PF24894">
    <property type="entry name" value="Hexapep_GlmU"/>
    <property type="match status" value="1"/>
</dbReference>
<dbReference type="InterPro" id="IPR050486">
    <property type="entry name" value="Mannose-1P_guanyltransferase"/>
</dbReference>
<evidence type="ECO:0000259" key="2">
    <source>
        <dbReference type="Pfam" id="PF00483"/>
    </source>
</evidence>
<evidence type="ECO:0000313" key="4">
    <source>
        <dbReference type="EMBL" id="AIZ57009.1"/>
    </source>
</evidence>
<dbReference type="GeneID" id="24818809"/>
<dbReference type="HOGENOM" id="CLU_029499_0_2_2"/>
<keyword evidence="5" id="KW-1185">Reference proteome</keyword>
<protein>
    <recommendedName>
        <fullName evidence="1">Bifunctional protein GlmU</fullName>
    </recommendedName>
</protein>
<dbReference type="Gene3D" id="2.160.10.10">
    <property type="entry name" value="Hexapeptide repeat proteins"/>
    <property type="match status" value="1"/>
</dbReference>
<name>A0A0A7LD62_9ARCH</name>
<dbReference type="PANTHER" id="PTHR22572">
    <property type="entry name" value="SUGAR-1-PHOSPHATE GUANYL TRANSFERASE"/>
    <property type="match status" value="1"/>
</dbReference>
<dbReference type="RefSeq" id="WP_052399309.1">
    <property type="nucleotide sequence ID" value="NZ_CP010070.1"/>
</dbReference>
<dbReference type="SUPFAM" id="SSF51161">
    <property type="entry name" value="Trimeric LpxA-like enzymes"/>
    <property type="match status" value="1"/>
</dbReference>
<feature type="domain" description="Nucleotidyl transferase" evidence="2">
    <location>
        <begin position="7"/>
        <end position="233"/>
    </location>
</feature>
<evidence type="ECO:0000256" key="1">
    <source>
        <dbReference type="ARBA" id="ARBA00013414"/>
    </source>
</evidence>
<accession>A0A0A7LD62</accession>